<sequence length="430" mass="46506">MPEHVWANEDVRAALGTLDLGALSRSVRQLMSLSQEDFAVLAGVGQAFVSQLESGARRVVNIKKAVDILESLGAPPGLVGLPMRGSGPRAGVSQESGHMLAAKAARDSLAFSETLTPSNVDDQTLDSLSFELSRIATTYVHAPLFPLFTDLVQVRDRIFELLKGRQRPRETRELFMLAGTSCLLLAHATQNLGDTRSAMAQVDTAWACAEQAEHTGLRAWTRGTGALIAEWSPQNRMAIKLAEHGFTLAPAGECRIRIAAIEARAAARAGNRERAREAIARMNRARDEDPEPDAITQFGGLLTFPIAKQEYYLGGVYALLGDYSLAEKHHANALQEYAAGVPEDRSYGDEALAHIDIVTAKLACDDTDGAARHLQHILKLPPKLRIRQLGTAMTRLAGTLAASKDADVRGLADLARDYQVINSENALTSL</sequence>
<dbReference type="SUPFAM" id="SSF48452">
    <property type="entry name" value="TPR-like"/>
    <property type="match status" value="1"/>
</dbReference>
<accession>A0A3M8XAC6</accession>
<dbReference type="PROSITE" id="PS50943">
    <property type="entry name" value="HTH_CROC1"/>
    <property type="match status" value="1"/>
</dbReference>
<dbReference type="SMART" id="SM00530">
    <property type="entry name" value="HTH_XRE"/>
    <property type="match status" value="1"/>
</dbReference>
<dbReference type="InterPro" id="IPR010982">
    <property type="entry name" value="Lambda_DNA-bd_dom_sf"/>
</dbReference>
<proteinExistence type="predicted"/>
<dbReference type="GO" id="GO:0003677">
    <property type="term" value="F:DNA binding"/>
    <property type="evidence" value="ECO:0007669"/>
    <property type="project" value="InterPro"/>
</dbReference>
<comment type="caution">
    <text evidence="2">The sequence shown here is derived from an EMBL/GenBank/DDBJ whole genome shotgun (WGS) entry which is preliminary data.</text>
</comment>
<dbReference type="Pfam" id="PF01381">
    <property type="entry name" value="HTH_3"/>
    <property type="match status" value="1"/>
</dbReference>
<dbReference type="InterPro" id="IPR001387">
    <property type="entry name" value="Cro/C1-type_HTH"/>
</dbReference>
<keyword evidence="3" id="KW-1185">Reference proteome</keyword>
<evidence type="ECO:0000259" key="1">
    <source>
        <dbReference type="PROSITE" id="PS50943"/>
    </source>
</evidence>
<evidence type="ECO:0000313" key="2">
    <source>
        <dbReference type="EMBL" id="RNG37383.1"/>
    </source>
</evidence>
<dbReference type="AlphaFoldDB" id="A0A3M8XAC6"/>
<dbReference type="InterPro" id="IPR011990">
    <property type="entry name" value="TPR-like_helical_dom_sf"/>
</dbReference>
<name>A0A3M8XAC6_9ACTN</name>
<organism evidence="2 3">
    <name type="scientific">Streptomyces botrytidirepellens</name>
    <dbReference type="NCBI Taxonomy" id="2486417"/>
    <lineage>
        <taxon>Bacteria</taxon>
        <taxon>Bacillati</taxon>
        <taxon>Actinomycetota</taxon>
        <taxon>Actinomycetes</taxon>
        <taxon>Kitasatosporales</taxon>
        <taxon>Streptomycetaceae</taxon>
        <taxon>Streptomyces</taxon>
    </lineage>
</organism>
<dbReference type="SUPFAM" id="SSF47413">
    <property type="entry name" value="lambda repressor-like DNA-binding domains"/>
    <property type="match status" value="1"/>
</dbReference>
<dbReference type="CDD" id="cd00093">
    <property type="entry name" value="HTH_XRE"/>
    <property type="match status" value="1"/>
</dbReference>
<dbReference type="Proteomes" id="UP000275401">
    <property type="component" value="Unassembled WGS sequence"/>
</dbReference>
<dbReference type="Gene3D" id="1.25.40.10">
    <property type="entry name" value="Tetratricopeptide repeat domain"/>
    <property type="match status" value="1"/>
</dbReference>
<gene>
    <name evidence="2" type="ORF">EEJ42_02290</name>
</gene>
<feature type="domain" description="HTH cro/C1-type" evidence="1">
    <location>
        <begin position="25"/>
        <end position="79"/>
    </location>
</feature>
<dbReference type="EMBL" id="RIBZ01000032">
    <property type="protein sequence ID" value="RNG37383.1"/>
    <property type="molecule type" value="Genomic_DNA"/>
</dbReference>
<dbReference type="Gene3D" id="1.10.260.40">
    <property type="entry name" value="lambda repressor-like DNA-binding domains"/>
    <property type="match status" value="1"/>
</dbReference>
<protein>
    <submittedName>
        <fullName evidence="2">Helix-turn-helix domain-containing protein</fullName>
    </submittedName>
</protein>
<reference evidence="2 3" key="1">
    <citation type="submission" date="2018-11" db="EMBL/GenBank/DDBJ databases">
        <title>The Potential of Streptomyces as Biocontrol Agents against the Tomato grey mould, Botrytis cinerea (Gray mold) Frontiers in Microbiology.</title>
        <authorList>
            <person name="Li D."/>
        </authorList>
    </citation>
    <scope>NUCLEOTIDE SEQUENCE [LARGE SCALE GENOMIC DNA]</scope>
    <source>
        <strain evidence="2 3">NEAU-LD23</strain>
    </source>
</reference>
<evidence type="ECO:0000313" key="3">
    <source>
        <dbReference type="Proteomes" id="UP000275401"/>
    </source>
</evidence>